<name>A0A921JVX6_9LACO</name>
<feature type="region of interest" description="Disordered" evidence="5">
    <location>
        <begin position="1"/>
        <end position="25"/>
    </location>
</feature>
<organism evidence="8 9">
    <name type="scientific">Levilactobacillus hammesii</name>
    <dbReference type="NCBI Taxonomy" id="267633"/>
    <lineage>
        <taxon>Bacteria</taxon>
        <taxon>Bacillati</taxon>
        <taxon>Bacillota</taxon>
        <taxon>Bacilli</taxon>
        <taxon>Lactobacillales</taxon>
        <taxon>Lactobacillaceae</taxon>
        <taxon>Levilactobacillus</taxon>
    </lineage>
</organism>
<sequence length="77" mass="8894">MPFFTRQTANELNSRYSQPSAISNAGHARNLAETKRTHIQQEKKLPQTGQKNENFLIYLGEVLLALLAVPFVFRRRH</sequence>
<keyword evidence="6" id="KW-0472">Membrane</keyword>
<reference evidence="8" key="1">
    <citation type="journal article" date="2021" name="PeerJ">
        <title>Extensive microbial diversity within the chicken gut microbiome revealed by metagenomics and culture.</title>
        <authorList>
            <person name="Gilroy R."/>
            <person name="Ravi A."/>
            <person name="Getino M."/>
            <person name="Pursley I."/>
            <person name="Horton D.L."/>
            <person name="Alikhan N.F."/>
            <person name="Baker D."/>
            <person name="Gharbi K."/>
            <person name="Hall N."/>
            <person name="Watson M."/>
            <person name="Adriaenssens E.M."/>
            <person name="Foster-Nyarko E."/>
            <person name="Jarju S."/>
            <person name="Secka A."/>
            <person name="Antonio M."/>
            <person name="Oren A."/>
            <person name="Chaudhuri R.R."/>
            <person name="La Ragione R."/>
            <person name="Hildebrand F."/>
            <person name="Pallen M.J."/>
        </authorList>
    </citation>
    <scope>NUCLEOTIDE SEQUENCE</scope>
    <source>
        <strain evidence="8">CHK173-2145</strain>
    </source>
</reference>
<dbReference type="Proteomes" id="UP000721920">
    <property type="component" value="Unassembled WGS sequence"/>
</dbReference>
<protein>
    <submittedName>
        <fullName evidence="8">LPXTG cell wall anchor domain-containing protein</fullName>
    </submittedName>
</protein>
<feature type="compositionally biased region" description="Polar residues" evidence="5">
    <location>
        <begin position="1"/>
        <end position="23"/>
    </location>
</feature>
<dbReference type="NCBIfam" id="TIGR01167">
    <property type="entry name" value="LPXTG_anchor"/>
    <property type="match status" value="1"/>
</dbReference>
<dbReference type="Pfam" id="PF00746">
    <property type="entry name" value="Gram_pos_anchor"/>
    <property type="match status" value="1"/>
</dbReference>
<keyword evidence="6" id="KW-0812">Transmembrane</keyword>
<dbReference type="InterPro" id="IPR019931">
    <property type="entry name" value="LPXTG_anchor"/>
</dbReference>
<dbReference type="AlphaFoldDB" id="A0A921JVX6"/>
<dbReference type="EMBL" id="DYXN01000054">
    <property type="protein sequence ID" value="HJE86636.1"/>
    <property type="molecule type" value="Genomic_DNA"/>
</dbReference>
<evidence type="ECO:0000256" key="4">
    <source>
        <dbReference type="ARBA" id="ARBA00023088"/>
    </source>
</evidence>
<evidence type="ECO:0000259" key="7">
    <source>
        <dbReference type="Pfam" id="PF00746"/>
    </source>
</evidence>
<evidence type="ECO:0000313" key="9">
    <source>
        <dbReference type="Proteomes" id="UP000721920"/>
    </source>
</evidence>
<gene>
    <name evidence="8" type="ORF">K8U88_03520</name>
</gene>
<evidence type="ECO:0000256" key="3">
    <source>
        <dbReference type="ARBA" id="ARBA00022729"/>
    </source>
</evidence>
<feature type="domain" description="Gram-positive cocci surface proteins LPxTG" evidence="7">
    <location>
        <begin position="41"/>
        <end position="76"/>
    </location>
</feature>
<evidence type="ECO:0000256" key="5">
    <source>
        <dbReference type="SAM" id="MobiDB-lite"/>
    </source>
</evidence>
<proteinExistence type="predicted"/>
<reference evidence="8" key="2">
    <citation type="submission" date="2021-09" db="EMBL/GenBank/DDBJ databases">
        <authorList>
            <person name="Gilroy R."/>
        </authorList>
    </citation>
    <scope>NUCLEOTIDE SEQUENCE</scope>
    <source>
        <strain evidence="8">CHK173-2145</strain>
    </source>
</reference>
<keyword evidence="6" id="KW-1133">Transmembrane helix</keyword>
<keyword evidence="4" id="KW-0572">Peptidoglycan-anchor</keyword>
<comment type="caution">
    <text evidence="8">The sequence shown here is derived from an EMBL/GenBank/DDBJ whole genome shotgun (WGS) entry which is preliminary data.</text>
</comment>
<evidence type="ECO:0000256" key="2">
    <source>
        <dbReference type="ARBA" id="ARBA00022525"/>
    </source>
</evidence>
<evidence type="ECO:0000256" key="6">
    <source>
        <dbReference type="SAM" id="Phobius"/>
    </source>
</evidence>
<evidence type="ECO:0000256" key="1">
    <source>
        <dbReference type="ARBA" id="ARBA00022512"/>
    </source>
</evidence>
<accession>A0A921JVX6</accession>
<feature type="transmembrane region" description="Helical" evidence="6">
    <location>
        <begin position="55"/>
        <end position="73"/>
    </location>
</feature>
<keyword evidence="3" id="KW-0732">Signal</keyword>
<evidence type="ECO:0000313" key="8">
    <source>
        <dbReference type="EMBL" id="HJE86636.1"/>
    </source>
</evidence>
<keyword evidence="1" id="KW-0134">Cell wall</keyword>
<keyword evidence="2" id="KW-0964">Secreted</keyword>